<dbReference type="EMBL" id="ACVC01000215">
    <property type="protein sequence ID" value="EFO61665.1"/>
    <property type="molecule type" value="Genomic_DNA"/>
</dbReference>
<dbReference type="Pfam" id="PF03302">
    <property type="entry name" value="VSP"/>
    <property type="match status" value="2"/>
</dbReference>
<dbReference type="PANTHER" id="PTHR23275:SF100">
    <property type="entry name" value="EGF-LIKE DOMAIN-CONTAINING PROTEIN"/>
    <property type="match status" value="1"/>
</dbReference>
<accession>E1F7B6</accession>
<feature type="domain" description="EGF-like" evidence="3">
    <location>
        <begin position="427"/>
        <end position="455"/>
    </location>
</feature>
<dbReference type="InterPro" id="IPR006212">
    <property type="entry name" value="Furin_repeat"/>
</dbReference>
<dbReference type="OMA" id="NINCARG"/>
<comment type="caution">
    <text evidence="4">The sequence shown here is derived from an EMBL/GenBank/DDBJ whole genome shotgun (WGS) entry which is preliminary data.</text>
</comment>
<name>E1F7B6_GIAIA</name>
<dbReference type="VEuPathDB" id="GiardiaDB:GLP15_1740"/>
<feature type="signal peptide" evidence="2">
    <location>
        <begin position="1"/>
        <end position="17"/>
    </location>
</feature>
<protein>
    <submittedName>
        <fullName evidence="4">VSP</fullName>
    </submittedName>
</protein>
<proteinExistence type="predicted"/>
<evidence type="ECO:0000313" key="4">
    <source>
        <dbReference type="EMBL" id="EFO61665.1"/>
    </source>
</evidence>
<keyword evidence="1" id="KW-0812">Transmembrane</keyword>
<dbReference type="SMART" id="SM00261">
    <property type="entry name" value="FU"/>
    <property type="match status" value="5"/>
</dbReference>
<dbReference type="InterPro" id="IPR005127">
    <property type="entry name" value="Giardia_VSP"/>
</dbReference>
<dbReference type="SMART" id="SM00181">
    <property type="entry name" value="EGF"/>
    <property type="match status" value="4"/>
</dbReference>
<dbReference type="AlphaFoldDB" id="E1F7B6"/>
<evidence type="ECO:0000313" key="5">
    <source>
        <dbReference type="Proteomes" id="UP000008974"/>
    </source>
</evidence>
<feature type="domain" description="EGF-like" evidence="3">
    <location>
        <begin position="631"/>
        <end position="661"/>
    </location>
</feature>
<dbReference type="OrthoDB" id="300641at2759"/>
<gene>
    <name evidence="4" type="ORF">GLP15_1740</name>
</gene>
<feature type="chain" id="PRO_5003145042" evidence="2">
    <location>
        <begin position="18"/>
        <end position="744"/>
    </location>
</feature>
<dbReference type="InterPro" id="IPR009030">
    <property type="entry name" value="Growth_fac_rcpt_cys_sf"/>
</dbReference>
<feature type="domain" description="EGF-like" evidence="3">
    <location>
        <begin position="456"/>
        <end position="493"/>
    </location>
</feature>
<organism evidence="4 5">
    <name type="scientific">Giardia intestinalis (strain P15)</name>
    <name type="common">Giardia lamblia</name>
    <dbReference type="NCBI Taxonomy" id="658858"/>
    <lineage>
        <taxon>Eukaryota</taxon>
        <taxon>Metamonada</taxon>
        <taxon>Diplomonadida</taxon>
        <taxon>Hexamitidae</taxon>
        <taxon>Giardiinae</taxon>
        <taxon>Giardia</taxon>
    </lineage>
</organism>
<dbReference type="InterPro" id="IPR000742">
    <property type="entry name" value="EGF"/>
</dbReference>
<sequence>MFSGFVFVGLIVQLAWTEQVAERAREAQCADNTNNCELCDVLIGDKLYCSKCKASAVGHAPIDGKCADAASKTPCKENAEGKCTECTGQSFMYKGGCYQVSQEPGQTMCKTAADGKCTEAPASKSYFVIPETKRQPTGQTVVWCGDNAGVTSGGQTYKGVIGCTTCDGSKLTADASGEAVCSACGDNKIVKIAKDSATSCVTEDDCTGAEGFFVKGNLGSKTCEACAETCKTCKTEAAKCTSCKNDKPYLKKAQSQDQTGECVTEEVCKREGTHYADDSKEPKTCRTCAEGTFEACEACEKSREGAVTCRRCKSQKKVQPNKKGCIDACPPNVSVDSHGICECVKGYVPDEIGTGCKEESAPPAPPVAQCSTPGCKACDKPKAGEEVCTECEGAKALTPTGQCIDKCGDLGGYYEGTNDKKKKACKKCEVANCLLCNQEGKCATCKAGFYGEACAACNSACKNCSGPTAADCTECSSGRALKYDATGAKGTCEAGCKPNASGCEKCELTVEGTTYCSKCKEAGQFPQNGVCSAAAGRAVTCATQGTGVCDKCTNGFLRMGGGCYETAKFPGKSVCREVVSDGDTCKTEDLGYHIDNNALMVCSAGCKTCTSNTVCTACMDGYAKTGNSCTKCAAGCATCTNTASACDTCSTGYYKSGSICVLCTANNADSTITGVANCASCAPPSNNQGPVLCYLMKGNDDTDENTNKNAFSTGAIAGISVAVIVVVGGLVGFLCWWFLCRRKA</sequence>
<feature type="transmembrane region" description="Helical" evidence="1">
    <location>
        <begin position="715"/>
        <end position="739"/>
    </location>
</feature>
<evidence type="ECO:0000256" key="2">
    <source>
        <dbReference type="SAM" id="SignalP"/>
    </source>
</evidence>
<keyword evidence="1" id="KW-0472">Membrane</keyword>
<dbReference type="Gene3D" id="2.10.220.10">
    <property type="entry name" value="Hormone Receptor, Insulin-like Growth Factor Receptor 1, Chain A, domain 2"/>
    <property type="match status" value="2"/>
</dbReference>
<dbReference type="InterPro" id="IPR052798">
    <property type="entry name" value="Giardia_VSA"/>
</dbReference>
<keyword evidence="2" id="KW-0732">Signal</keyword>
<dbReference type="PANTHER" id="PTHR23275">
    <property type="entry name" value="CABRIOLET.-RELATED"/>
    <property type="match status" value="1"/>
</dbReference>
<evidence type="ECO:0000259" key="3">
    <source>
        <dbReference type="SMART" id="SM00181"/>
    </source>
</evidence>
<reference evidence="4 5" key="1">
    <citation type="journal article" date="2010" name="BMC Genomics">
        <title>Genome analysis and comparative genomics of a Giardia intestinalis assemblage E isolate.</title>
        <authorList>
            <person name="Jerlstrom-Hultqvist J."/>
            <person name="Franzen O."/>
            <person name="Ankarklev J."/>
            <person name="Xu F."/>
            <person name="Nohynkova E."/>
            <person name="Andersson J.O."/>
            <person name="Svard S.G."/>
            <person name="Andersson B."/>
        </authorList>
    </citation>
    <scope>NUCLEOTIDE SEQUENCE [LARGE SCALE GENOMIC DNA]</scope>
    <source>
        <strain evidence="4 5">P15</strain>
    </source>
</reference>
<evidence type="ECO:0000256" key="1">
    <source>
        <dbReference type="SAM" id="Phobius"/>
    </source>
</evidence>
<feature type="domain" description="EGF-like" evidence="3">
    <location>
        <begin position="601"/>
        <end position="630"/>
    </location>
</feature>
<dbReference type="SUPFAM" id="SSF57184">
    <property type="entry name" value="Growth factor receptor domain"/>
    <property type="match status" value="4"/>
</dbReference>
<keyword evidence="1" id="KW-1133">Transmembrane helix</keyword>
<dbReference type="Proteomes" id="UP000008974">
    <property type="component" value="Unassembled WGS sequence"/>
</dbReference>